<evidence type="ECO:0000256" key="4">
    <source>
        <dbReference type="RuleBase" id="RU000461"/>
    </source>
</evidence>
<evidence type="ECO:0008006" key="7">
    <source>
        <dbReference type="Google" id="ProtNLM"/>
    </source>
</evidence>
<dbReference type="OrthoDB" id="3945418at2759"/>
<dbReference type="InterPro" id="IPR001128">
    <property type="entry name" value="Cyt_P450"/>
</dbReference>
<sequence length="348" mass="40071">MEVYLESRVQNQPRNYTDALMDKIEATTDATSVFHSSQNTWVPFFIDVLLAAIETTSSTQEWSILFLSQFPEVQKRLQAEISEVIGNVKCPVGSDRDRMPYFQAVLEEVFRLAPPLPFGFHKCTEDTKLMGVDIKKNSLIVFNFFGNHIDPDKWEDPDIFKPERFLDGDQNFVKPELFTFGYGRRSCIGEHVARSQLFIFLTSILQSFNIYPEKKLDNLRGNLTIGYRCVECKVIFEPRDKVNNTESYCSNTEPKSNQCPNKKRISEIMRLKTFKILFFIFALKLSGAFASRMLFQFGDDPKGDTSKNKTNSSEKIFDYFVSGFDYENRPGKFILYVNIYASVNGASI</sequence>
<name>A0A8J2JMB3_9HEXA</name>
<comment type="caution">
    <text evidence="5">The sequence shown here is derived from an EMBL/GenBank/DDBJ whole genome shotgun (WGS) entry which is preliminary data.</text>
</comment>
<dbReference type="GO" id="GO:0020037">
    <property type="term" value="F:heme binding"/>
    <property type="evidence" value="ECO:0007669"/>
    <property type="project" value="InterPro"/>
</dbReference>
<dbReference type="GO" id="GO:0016712">
    <property type="term" value="F:oxidoreductase activity, acting on paired donors, with incorporation or reduction of molecular oxygen, reduced flavin or flavoprotein as one donor, and incorporation of one atom of oxygen"/>
    <property type="evidence" value="ECO:0007669"/>
    <property type="project" value="TreeGrafter"/>
</dbReference>
<keyword evidence="4" id="KW-0503">Monooxygenase</keyword>
<evidence type="ECO:0000313" key="5">
    <source>
        <dbReference type="EMBL" id="CAG7655671.1"/>
    </source>
</evidence>
<evidence type="ECO:0000256" key="2">
    <source>
        <dbReference type="ARBA" id="ARBA00022723"/>
    </source>
</evidence>
<reference evidence="5" key="1">
    <citation type="submission" date="2021-06" db="EMBL/GenBank/DDBJ databases">
        <authorList>
            <person name="Hodson N. C."/>
            <person name="Mongue J. A."/>
            <person name="Jaron S. K."/>
        </authorList>
    </citation>
    <scope>NUCLEOTIDE SEQUENCE</scope>
</reference>
<dbReference type="GO" id="GO:0006805">
    <property type="term" value="P:xenobiotic metabolic process"/>
    <property type="evidence" value="ECO:0007669"/>
    <property type="project" value="TreeGrafter"/>
</dbReference>
<dbReference type="PANTHER" id="PTHR24300:SF375">
    <property type="entry name" value="CYTOCHROME P450 FAMILY"/>
    <property type="match status" value="1"/>
</dbReference>
<dbReference type="InterPro" id="IPR017972">
    <property type="entry name" value="Cyt_P450_CS"/>
</dbReference>
<protein>
    <recommendedName>
        <fullName evidence="7">Cytochrome P450</fullName>
    </recommendedName>
</protein>
<keyword evidence="3 4" id="KW-0408">Iron</keyword>
<keyword evidence="2 4" id="KW-0479">Metal-binding</keyword>
<dbReference type="Proteomes" id="UP000708208">
    <property type="component" value="Unassembled WGS sequence"/>
</dbReference>
<dbReference type="PANTHER" id="PTHR24300">
    <property type="entry name" value="CYTOCHROME P450 508A4-RELATED"/>
    <property type="match status" value="1"/>
</dbReference>
<keyword evidence="4" id="KW-0349">Heme</keyword>
<evidence type="ECO:0000313" key="6">
    <source>
        <dbReference type="Proteomes" id="UP000708208"/>
    </source>
</evidence>
<proteinExistence type="inferred from homology"/>
<keyword evidence="4" id="KW-0560">Oxidoreductase</keyword>
<gene>
    <name evidence="5" type="ORF">AFUS01_LOCUS931</name>
</gene>
<dbReference type="Pfam" id="PF00067">
    <property type="entry name" value="p450"/>
    <property type="match status" value="1"/>
</dbReference>
<dbReference type="EMBL" id="CAJVCH010004976">
    <property type="protein sequence ID" value="CAG7655671.1"/>
    <property type="molecule type" value="Genomic_DNA"/>
</dbReference>
<keyword evidence="6" id="KW-1185">Reference proteome</keyword>
<dbReference type="GO" id="GO:0005737">
    <property type="term" value="C:cytoplasm"/>
    <property type="evidence" value="ECO:0007669"/>
    <property type="project" value="TreeGrafter"/>
</dbReference>
<dbReference type="InterPro" id="IPR050182">
    <property type="entry name" value="Cytochrome_P450_fam2"/>
</dbReference>
<dbReference type="GO" id="GO:0006082">
    <property type="term" value="P:organic acid metabolic process"/>
    <property type="evidence" value="ECO:0007669"/>
    <property type="project" value="TreeGrafter"/>
</dbReference>
<dbReference type="GO" id="GO:0005506">
    <property type="term" value="F:iron ion binding"/>
    <property type="evidence" value="ECO:0007669"/>
    <property type="project" value="InterPro"/>
</dbReference>
<organism evidence="5 6">
    <name type="scientific">Allacma fusca</name>
    <dbReference type="NCBI Taxonomy" id="39272"/>
    <lineage>
        <taxon>Eukaryota</taxon>
        <taxon>Metazoa</taxon>
        <taxon>Ecdysozoa</taxon>
        <taxon>Arthropoda</taxon>
        <taxon>Hexapoda</taxon>
        <taxon>Collembola</taxon>
        <taxon>Symphypleona</taxon>
        <taxon>Sminthuridae</taxon>
        <taxon>Allacma</taxon>
    </lineage>
</organism>
<accession>A0A8J2JMB3</accession>
<evidence type="ECO:0000256" key="1">
    <source>
        <dbReference type="ARBA" id="ARBA00010617"/>
    </source>
</evidence>
<dbReference type="AlphaFoldDB" id="A0A8J2JMB3"/>
<evidence type="ECO:0000256" key="3">
    <source>
        <dbReference type="ARBA" id="ARBA00023004"/>
    </source>
</evidence>
<dbReference type="PROSITE" id="PS00086">
    <property type="entry name" value="CYTOCHROME_P450"/>
    <property type="match status" value="1"/>
</dbReference>
<comment type="similarity">
    <text evidence="1 4">Belongs to the cytochrome P450 family.</text>
</comment>